<name>A0ABS5G1U0_9BRAD</name>
<dbReference type="EMBL" id="JAFCLK010000004">
    <property type="protein sequence ID" value="MBR1135190.1"/>
    <property type="molecule type" value="Genomic_DNA"/>
</dbReference>
<comment type="caution">
    <text evidence="3">The sequence shown here is derived from an EMBL/GenBank/DDBJ whole genome shotgun (WGS) entry which is preliminary data.</text>
</comment>
<evidence type="ECO:0000256" key="1">
    <source>
        <dbReference type="SAM" id="MobiDB-lite"/>
    </source>
</evidence>
<dbReference type="InterPro" id="IPR036397">
    <property type="entry name" value="RNaseH_sf"/>
</dbReference>
<evidence type="ECO:0000259" key="2">
    <source>
        <dbReference type="PROSITE" id="PS50994"/>
    </source>
</evidence>
<sequence length="508" mass="57458">MRRISMATRDELLAAVSERYRGSSRADKKRIIDEFAAAAGYHRKHAMRVLRAGLSRSKRAAPRPSRRIYGEAEREALIVLWEASDRVCGKRLKAIIPTLIEAMERHGHLALTTELRMSLLRMSAATIDRALRPQREQCSPRRRRSGAISTIRRSIPVRTFSDWHDPPPGFVEADLVAHSGPVARGSFVQTLVITDIASGWTELAPLLVREQTVLVDVLREVRRRLPFPLLGFDTDNDTVFINETVRNYCAAEKIEFTRCRPYRKNDQAHVEQKNGDIVRRIVGYRRYEGIAAAEQLAKLYALARLFVNAFQPCFKLAEKTRNGAQVKKRYHKPLTPCDRLLTDPRVDASSRKRIAELRADLDPVRLLAEIRGAQQGLVALADVVDHASVETSRSKPTVPLDSFVAGLRTAWQGGEIRPTSQPKPKAKRSRRRPDPLVAVTDDLQSWFHADPSLSGRQLLDRLQAEHPGEYPDRLVRTVQRRLKIWRSAVAHELVFGRDQSVSEAAADA</sequence>
<feature type="region of interest" description="Disordered" evidence="1">
    <location>
        <begin position="414"/>
        <end position="434"/>
    </location>
</feature>
<dbReference type="Gene3D" id="3.30.420.10">
    <property type="entry name" value="Ribonuclease H-like superfamily/Ribonuclease H"/>
    <property type="match status" value="1"/>
</dbReference>
<evidence type="ECO:0000313" key="4">
    <source>
        <dbReference type="Proteomes" id="UP001314635"/>
    </source>
</evidence>
<organism evidence="3 4">
    <name type="scientific">Bradyrhizobium denitrificans</name>
    <dbReference type="NCBI Taxonomy" id="2734912"/>
    <lineage>
        <taxon>Bacteria</taxon>
        <taxon>Pseudomonadati</taxon>
        <taxon>Pseudomonadota</taxon>
        <taxon>Alphaproteobacteria</taxon>
        <taxon>Hyphomicrobiales</taxon>
        <taxon>Nitrobacteraceae</taxon>
        <taxon>Bradyrhizobium</taxon>
    </lineage>
</organism>
<gene>
    <name evidence="3" type="ORF">JQ619_05395</name>
</gene>
<proteinExistence type="predicted"/>
<evidence type="ECO:0000313" key="3">
    <source>
        <dbReference type="EMBL" id="MBR1135190.1"/>
    </source>
</evidence>
<dbReference type="SUPFAM" id="SSF53098">
    <property type="entry name" value="Ribonuclease H-like"/>
    <property type="match status" value="1"/>
</dbReference>
<accession>A0ABS5G1U0</accession>
<dbReference type="InterPro" id="IPR001584">
    <property type="entry name" value="Integrase_cat-core"/>
</dbReference>
<dbReference type="RefSeq" id="WP_172238611.1">
    <property type="nucleotide sequence ID" value="NZ_JABFDP010000020.1"/>
</dbReference>
<feature type="domain" description="Integrase catalytic" evidence="2">
    <location>
        <begin position="162"/>
        <end position="334"/>
    </location>
</feature>
<dbReference type="PROSITE" id="PS50994">
    <property type="entry name" value="INTEGRASE"/>
    <property type="match status" value="1"/>
</dbReference>
<dbReference type="Proteomes" id="UP001314635">
    <property type="component" value="Unassembled WGS sequence"/>
</dbReference>
<keyword evidence="4" id="KW-1185">Reference proteome</keyword>
<dbReference type="InterPro" id="IPR012337">
    <property type="entry name" value="RNaseH-like_sf"/>
</dbReference>
<protein>
    <submittedName>
        <fullName evidence="3">DDE-type integrase/transposase/recombinase</fullName>
    </submittedName>
</protein>
<reference evidence="4" key="1">
    <citation type="journal article" date="2021" name="ISME J.">
        <title>Evolutionary origin and ecological implication of a unique nif island in free-living Bradyrhizobium lineages.</title>
        <authorList>
            <person name="Tao J."/>
        </authorList>
    </citation>
    <scope>NUCLEOTIDE SEQUENCE [LARGE SCALE GENOMIC DNA]</scope>
    <source>
        <strain evidence="4">SZCCT0094</strain>
    </source>
</reference>